<dbReference type="EMBL" id="FOPK01000029">
    <property type="protein sequence ID" value="SFH52244.1"/>
    <property type="molecule type" value="Genomic_DNA"/>
</dbReference>
<dbReference type="EMBL" id="CP015367">
    <property type="protein sequence ID" value="APT30124.1"/>
    <property type="molecule type" value="Genomic_DNA"/>
</dbReference>
<sequence length="147" mass="15451">MTLARDPDAHPSGTTDAASLSLPLSWWRVLAPQTLDMPAQCRLAAALKAAQPLPSPDWSAACRGDPAAAIHIALGVLAEAIAFPGRLDPAMSALCLCAARGDGSCIDLLVHVLGRRARRRADLKVLCLAHAWCSVARRGSDRVGVAR</sequence>
<dbReference type="Proteomes" id="UP000199140">
    <property type="component" value="Unassembled WGS sequence"/>
</dbReference>
<gene>
    <name evidence="1" type="ORF">MCBMB27_00833</name>
    <name evidence="2" type="ORF">SAMN05192567_12950</name>
</gene>
<keyword evidence="3" id="KW-1185">Reference proteome</keyword>
<reference evidence="1 3" key="1">
    <citation type="submission" date="2016-04" db="EMBL/GenBank/DDBJ databases">
        <title>Complete genome sequencing and analysis of CBMB27, Methylobacterium phyllosphaerae isolated from leaf tissues of rice (Oryza sativa L.).</title>
        <authorList>
            <person name="Lee Y."/>
            <person name="Hwangbo K."/>
            <person name="Chung H."/>
            <person name="Yoo J."/>
            <person name="Kim K.Y."/>
            <person name="Sa T.M."/>
            <person name="Um Y."/>
            <person name="Madhaiyan M."/>
        </authorList>
    </citation>
    <scope>NUCLEOTIDE SEQUENCE [LARGE SCALE GENOMIC DNA]</scope>
    <source>
        <strain evidence="1 3">CBMB27</strain>
    </source>
</reference>
<evidence type="ECO:0000313" key="3">
    <source>
        <dbReference type="Proteomes" id="UP000185487"/>
    </source>
</evidence>
<protein>
    <submittedName>
        <fullName evidence="2">Uncharacterized protein</fullName>
    </submittedName>
</protein>
<reference evidence="2 4" key="2">
    <citation type="submission" date="2016-10" db="EMBL/GenBank/DDBJ databases">
        <authorList>
            <person name="Varghese N."/>
            <person name="Submissions S."/>
        </authorList>
    </citation>
    <scope>NUCLEOTIDE SEQUENCE [LARGE SCALE GENOMIC DNA]</scope>
    <source>
        <strain evidence="2 4">CBMB27</strain>
    </source>
</reference>
<evidence type="ECO:0000313" key="1">
    <source>
        <dbReference type="EMBL" id="APT30124.1"/>
    </source>
</evidence>
<evidence type="ECO:0000313" key="2">
    <source>
        <dbReference type="EMBL" id="SFH52244.1"/>
    </source>
</evidence>
<organism evidence="2 4">
    <name type="scientific">Methylobacterium phyllosphaerae</name>
    <dbReference type="NCBI Taxonomy" id="418223"/>
    <lineage>
        <taxon>Bacteria</taxon>
        <taxon>Pseudomonadati</taxon>
        <taxon>Pseudomonadota</taxon>
        <taxon>Alphaproteobacteria</taxon>
        <taxon>Hyphomicrobiales</taxon>
        <taxon>Methylobacteriaceae</taxon>
        <taxon>Methylobacterium</taxon>
    </lineage>
</organism>
<name>A0AAE8L920_9HYPH</name>
<dbReference type="AlphaFoldDB" id="A0AAE8L920"/>
<dbReference type="KEGG" id="mphy:MCBMB27_00833"/>
<proteinExistence type="predicted"/>
<dbReference type="Proteomes" id="UP000185487">
    <property type="component" value="Chromosome"/>
</dbReference>
<evidence type="ECO:0000313" key="4">
    <source>
        <dbReference type="Proteomes" id="UP000199140"/>
    </source>
</evidence>
<accession>A0AAE8L920</accession>
<dbReference type="RefSeq" id="WP_139231654.1">
    <property type="nucleotide sequence ID" value="NZ_CP015367.1"/>
</dbReference>